<feature type="signal peptide" evidence="1">
    <location>
        <begin position="1"/>
        <end position="20"/>
    </location>
</feature>
<dbReference type="PANTHER" id="PTHR22803">
    <property type="entry name" value="MANNOSE, PHOSPHOLIPASE, LECTIN RECEPTOR RELATED"/>
    <property type="match status" value="1"/>
</dbReference>
<dbReference type="Proteomes" id="UP000298663">
    <property type="component" value="Unassembled WGS sequence"/>
</dbReference>
<dbReference type="OrthoDB" id="5877604at2759"/>
<name>A0A4U5PIQ4_STECR</name>
<evidence type="ECO:0000313" key="3">
    <source>
        <dbReference type="EMBL" id="TKR96509.1"/>
    </source>
</evidence>
<dbReference type="STRING" id="34508.A0A4U5PIQ4"/>
<dbReference type="Pfam" id="PF00059">
    <property type="entry name" value="Lectin_C"/>
    <property type="match status" value="1"/>
</dbReference>
<evidence type="ECO:0000256" key="1">
    <source>
        <dbReference type="SAM" id="SignalP"/>
    </source>
</evidence>
<keyword evidence="4" id="KW-1185">Reference proteome</keyword>
<dbReference type="AlphaFoldDB" id="A0A4U5PIQ4"/>
<dbReference type="InterPro" id="IPR001304">
    <property type="entry name" value="C-type_lectin-like"/>
</dbReference>
<protein>
    <recommendedName>
        <fullName evidence="2">C-type lectin domain-containing protein</fullName>
    </recommendedName>
</protein>
<dbReference type="InterPro" id="IPR016187">
    <property type="entry name" value="CTDL_fold"/>
</dbReference>
<feature type="chain" id="PRO_5020336297" description="C-type lectin domain-containing protein" evidence="1">
    <location>
        <begin position="21"/>
        <end position="165"/>
    </location>
</feature>
<sequence length="165" mass="18749">MKTFLVLVELLFFFSSVTSAQPTPESVFNDSQGLAVESCPEPRCISDCKCPTDWILFPGTNLCYRKFHMRNLPSGSGRDEAEKWCQQYGSHMTSIHSPAEQDFIVNMAIRGETGSYVQTWIGLTYNPETRKSTWSDGCSVGYTNWELEQPSSFKDRTCVQVRYTV</sequence>
<dbReference type="InterPro" id="IPR016186">
    <property type="entry name" value="C-type_lectin-like/link_sf"/>
</dbReference>
<dbReference type="SUPFAM" id="SSF56436">
    <property type="entry name" value="C-type lectin-like"/>
    <property type="match status" value="1"/>
</dbReference>
<reference evidence="3 4" key="1">
    <citation type="journal article" date="2015" name="Genome Biol.">
        <title>Comparative genomics of Steinernema reveals deeply conserved gene regulatory networks.</title>
        <authorList>
            <person name="Dillman A.R."/>
            <person name="Macchietto M."/>
            <person name="Porter C.F."/>
            <person name="Rogers A."/>
            <person name="Williams B."/>
            <person name="Antoshechkin I."/>
            <person name="Lee M.M."/>
            <person name="Goodwin Z."/>
            <person name="Lu X."/>
            <person name="Lewis E.E."/>
            <person name="Goodrich-Blair H."/>
            <person name="Stock S.P."/>
            <person name="Adams B.J."/>
            <person name="Sternberg P.W."/>
            <person name="Mortazavi A."/>
        </authorList>
    </citation>
    <scope>NUCLEOTIDE SEQUENCE [LARGE SCALE GENOMIC DNA]</scope>
    <source>
        <strain evidence="3 4">ALL</strain>
    </source>
</reference>
<feature type="domain" description="C-type lectin" evidence="2">
    <location>
        <begin position="63"/>
        <end position="162"/>
    </location>
</feature>
<dbReference type="InterPro" id="IPR050111">
    <property type="entry name" value="C-type_lectin/snaclec_domain"/>
</dbReference>
<dbReference type="SMART" id="SM00034">
    <property type="entry name" value="CLECT"/>
    <property type="match status" value="1"/>
</dbReference>
<reference evidence="3 4" key="2">
    <citation type="journal article" date="2019" name="G3 (Bethesda)">
        <title>Hybrid Assembly of the Genome of the Entomopathogenic Nematode Steinernema carpocapsae Identifies the X-Chromosome.</title>
        <authorList>
            <person name="Serra L."/>
            <person name="Macchietto M."/>
            <person name="Macias-Munoz A."/>
            <person name="McGill C.J."/>
            <person name="Rodriguez I.M."/>
            <person name="Rodriguez B."/>
            <person name="Murad R."/>
            <person name="Mortazavi A."/>
        </authorList>
    </citation>
    <scope>NUCLEOTIDE SEQUENCE [LARGE SCALE GENOMIC DNA]</scope>
    <source>
        <strain evidence="3 4">ALL</strain>
    </source>
</reference>
<dbReference type="CDD" id="cd00037">
    <property type="entry name" value="CLECT"/>
    <property type="match status" value="1"/>
</dbReference>
<comment type="caution">
    <text evidence="3">The sequence shown here is derived from an EMBL/GenBank/DDBJ whole genome shotgun (WGS) entry which is preliminary data.</text>
</comment>
<keyword evidence="1" id="KW-0732">Signal</keyword>
<evidence type="ECO:0000259" key="2">
    <source>
        <dbReference type="PROSITE" id="PS50041"/>
    </source>
</evidence>
<gene>
    <name evidence="3" type="ORF">L596_010515</name>
</gene>
<dbReference type="Gene3D" id="3.10.100.10">
    <property type="entry name" value="Mannose-Binding Protein A, subunit A"/>
    <property type="match status" value="1"/>
</dbReference>
<accession>A0A4U5PIQ4</accession>
<organism evidence="3 4">
    <name type="scientific">Steinernema carpocapsae</name>
    <name type="common">Entomopathogenic nematode</name>
    <dbReference type="NCBI Taxonomy" id="34508"/>
    <lineage>
        <taxon>Eukaryota</taxon>
        <taxon>Metazoa</taxon>
        <taxon>Ecdysozoa</taxon>
        <taxon>Nematoda</taxon>
        <taxon>Chromadorea</taxon>
        <taxon>Rhabditida</taxon>
        <taxon>Tylenchina</taxon>
        <taxon>Panagrolaimomorpha</taxon>
        <taxon>Strongyloidoidea</taxon>
        <taxon>Steinernematidae</taxon>
        <taxon>Steinernema</taxon>
    </lineage>
</organism>
<dbReference type="EMBL" id="AZBU02000002">
    <property type="protein sequence ID" value="TKR96509.1"/>
    <property type="molecule type" value="Genomic_DNA"/>
</dbReference>
<evidence type="ECO:0000313" key="4">
    <source>
        <dbReference type="Proteomes" id="UP000298663"/>
    </source>
</evidence>
<proteinExistence type="predicted"/>
<dbReference type="PROSITE" id="PS50041">
    <property type="entry name" value="C_TYPE_LECTIN_2"/>
    <property type="match status" value="1"/>
</dbReference>